<evidence type="ECO:0000313" key="3">
    <source>
        <dbReference type="EMBL" id="SUZ97209.1"/>
    </source>
</evidence>
<accession>A0A381S1E2</accession>
<evidence type="ECO:0000256" key="1">
    <source>
        <dbReference type="SAM" id="Phobius"/>
    </source>
</evidence>
<keyword evidence="1" id="KW-0472">Membrane</keyword>
<proteinExistence type="predicted"/>
<dbReference type="Pfam" id="PF20382">
    <property type="entry name" value="DUF6677"/>
    <property type="match status" value="1"/>
</dbReference>
<dbReference type="EMBL" id="UINC01002488">
    <property type="protein sequence ID" value="SUZ97209.1"/>
    <property type="molecule type" value="Genomic_DNA"/>
</dbReference>
<feature type="transmembrane region" description="Helical" evidence="1">
    <location>
        <begin position="114"/>
        <end position="133"/>
    </location>
</feature>
<feature type="transmembrane region" description="Helical" evidence="1">
    <location>
        <begin position="44"/>
        <end position="63"/>
    </location>
</feature>
<evidence type="ECO:0000259" key="2">
    <source>
        <dbReference type="Pfam" id="PF20382"/>
    </source>
</evidence>
<name>A0A381S1E2_9ZZZZ</name>
<feature type="transmembrane region" description="Helical" evidence="1">
    <location>
        <begin position="12"/>
        <end position="32"/>
    </location>
</feature>
<reference evidence="3" key="1">
    <citation type="submission" date="2018-05" db="EMBL/GenBank/DDBJ databases">
        <authorList>
            <person name="Lanie J.A."/>
            <person name="Ng W.-L."/>
            <person name="Kazmierczak K.M."/>
            <person name="Andrzejewski T.M."/>
            <person name="Davidsen T.M."/>
            <person name="Wayne K.J."/>
            <person name="Tettelin H."/>
            <person name="Glass J.I."/>
            <person name="Rusch D."/>
            <person name="Podicherti R."/>
            <person name="Tsui H.-C.T."/>
            <person name="Winkler M.E."/>
        </authorList>
    </citation>
    <scope>NUCLEOTIDE SEQUENCE</scope>
</reference>
<sequence>MTKYSRRSRAQAPLAGNVESPTTLICLVAWAVPGAGHLWQGRVSQGLVFMVTLPLMFATGLWLEGRIFFFDASEPLVALAAVANFGIGLLYLLGRVMDLGSGNAVAATYEYGNSFLIVAGLLNALVVVDAYDVSLGRK</sequence>
<feature type="domain" description="DUF6677" evidence="2">
    <location>
        <begin position="25"/>
        <end position="134"/>
    </location>
</feature>
<keyword evidence="1" id="KW-1133">Transmembrane helix</keyword>
<feature type="transmembrane region" description="Helical" evidence="1">
    <location>
        <begin position="75"/>
        <end position="94"/>
    </location>
</feature>
<gene>
    <name evidence="3" type="ORF">METZ01_LOCUS50063</name>
</gene>
<organism evidence="3">
    <name type="scientific">marine metagenome</name>
    <dbReference type="NCBI Taxonomy" id="408172"/>
    <lineage>
        <taxon>unclassified sequences</taxon>
        <taxon>metagenomes</taxon>
        <taxon>ecological metagenomes</taxon>
    </lineage>
</organism>
<protein>
    <recommendedName>
        <fullName evidence="2">DUF6677 domain-containing protein</fullName>
    </recommendedName>
</protein>
<keyword evidence="1" id="KW-0812">Transmembrane</keyword>
<dbReference type="InterPro" id="IPR046499">
    <property type="entry name" value="DUF6677"/>
</dbReference>
<dbReference type="AlphaFoldDB" id="A0A381S1E2"/>